<dbReference type="GO" id="GO:0016747">
    <property type="term" value="F:acyltransferase activity, transferring groups other than amino-acyl groups"/>
    <property type="evidence" value="ECO:0007669"/>
    <property type="project" value="InterPro"/>
</dbReference>
<evidence type="ECO:0000256" key="1">
    <source>
        <dbReference type="ARBA" id="ARBA00022679"/>
    </source>
</evidence>
<evidence type="ECO:0000259" key="3">
    <source>
        <dbReference type="PROSITE" id="PS51186"/>
    </source>
</evidence>
<dbReference type="PANTHER" id="PTHR43877">
    <property type="entry name" value="AMINOALKYLPHOSPHONATE N-ACETYLTRANSFERASE-RELATED-RELATED"/>
    <property type="match status" value="1"/>
</dbReference>
<dbReference type="PROSITE" id="PS51186">
    <property type="entry name" value="GNAT"/>
    <property type="match status" value="1"/>
</dbReference>
<accession>A0A837RC61</accession>
<evidence type="ECO:0000256" key="2">
    <source>
        <dbReference type="ARBA" id="ARBA00023315"/>
    </source>
</evidence>
<proteinExistence type="predicted"/>
<sequence length="161" mass="18591">MTYHIEPARADSDFASIRKVYYETWLSAYRDLIPEAALKQLTPAIWRPERHWRNMLLAVTAAGEIIGACTYGPARNAAYAGWGELYSLYVRPAYQHDGVGHQLITRALQQLRADFLQIYLLVLANNDTAQQFYRQYGFRDTGRQYVDQAPFGTLHERIFIT</sequence>
<dbReference type="InterPro" id="IPR000182">
    <property type="entry name" value="GNAT_dom"/>
</dbReference>
<dbReference type="Proteomes" id="UP000051020">
    <property type="component" value="Unassembled WGS sequence"/>
</dbReference>
<organism evidence="4 5">
    <name type="scientific">Lactiplantibacillus pentosus DSM 20314</name>
    <dbReference type="NCBI Taxonomy" id="1423791"/>
    <lineage>
        <taxon>Bacteria</taxon>
        <taxon>Bacillati</taxon>
        <taxon>Bacillota</taxon>
        <taxon>Bacilli</taxon>
        <taxon>Lactobacillales</taxon>
        <taxon>Lactobacillaceae</taxon>
        <taxon>Lactiplantibacillus</taxon>
    </lineage>
</organism>
<reference evidence="4 5" key="1">
    <citation type="journal article" date="2015" name="Genome Announc.">
        <title>Expanding the biotechnology potential of lactobacilli through comparative genomics of 213 strains and associated genera.</title>
        <authorList>
            <person name="Sun Z."/>
            <person name="Harris H.M."/>
            <person name="McCann A."/>
            <person name="Guo C."/>
            <person name="Argimon S."/>
            <person name="Zhang W."/>
            <person name="Yang X."/>
            <person name="Jeffery I.B."/>
            <person name="Cooney J.C."/>
            <person name="Kagawa T.F."/>
            <person name="Liu W."/>
            <person name="Song Y."/>
            <person name="Salvetti E."/>
            <person name="Wrobel A."/>
            <person name="Rasinkangas P."/>
            <person name="Parkhill J."/>
            <person name="Rea M.C."/>
            <person name="O'Sullivan O."/>
            <person name="Ritari J."/>
            <person name="Douillard F.P."/>
            <person name="Paul Ross R."/>
            <person name="Yang R."/>
            <person name="Briner A.E."/>
            <person name="Felis G.E."/>
            <person name="de Vos W.M."/>
            <person name="Barrangou R."/>
            <person name="Klaenhammer T.R."/>
            <person name="Caufield P.W."/>
            <person name="Cui Y."/>
            <person name="Zhang H."/>
            <person name="O'Toole P.W."/>
        </authorList>
    </citation>
    <scope>NUCLEOTIDE SEQUENCE [LARGE SCALE GENOMIC DNA]</scope>
    <source>
        <strain evidence="4 5">DSM 20314</strain>
    </source>
</reference>
<keyword evidence="2" id="KW-0012">Acyltransferase</keyword>
<dbReference type="InterPro" id="IPR050832">
    <property type="entry name" value="Bact_Acetyltransf"/>
</dbReference>
<keyword evidence="1 4" id="KW-0808">Transferase</keyword>
<dbReference type="CDD" id="cd04301">
    <property type="entry name" value="NAT_SF"/>
    <property type="match status" value="1"/>
</dbReference>
<protein>
    <submittedName>
        <fullName evidence="4">Acetyltransferase (Gnat) family</fullName>
    </submittedName>
</protein>
<name>A0A837RC61_LACPE</name>
<evidence type="ECO:0000313" key="5">
    <source>
        <dbReference type="Proteomes" id="UP000051020"/>
    </source>
</evidence>
<dbReference type="Pfam" id="PF00583">
    <property type="entry name" value="Acetyltransf_1"/>
    <property type="match status" value="1"/>
</dbReference>
<gene>
    <name evidence="4" type="ORF">FD24_GL002978</name>
</gene>
<dbReference type="EMBL" id="AZCU01000007">
    <property type="protein sequence ID" value="KRK25488.1"/>
    <property type="molecule type" value="Genomic_DNA"/>
</dbReference>
<dbReference type="SUPFAM" id="SSF55729">
    <property type="entry name" value="Acyl-CoA N-acyltransferases (Nat)"/>
    <property type="match status" value="1"/>
</dbReference>
<feature type="domain" description="N-acetyltransferase" evidence="3">
    <location>
        <begin position="3"/>
        <end position="161"/>
    </location>
</feature>
<dbReference type="InterPro" id="IPR016181">
    <property type="entry name" value="Acyl_CoA_acyltransferase"/>
</dbReference>
<dbReference type="GeneID" id="49392482"/>
<evidence type="ECO:0000313" key="4">
    <source>
        <dbReference type="EMBL" id="KRK25488.1"/>
    </source>
</evidence>
<comment type="caution">
    <text evidence="4">The sequence shown here is derived from an EMBL/GenBank/DDBJ whole genome shotgun (WGS) entry which is preliminary data.</text>
</comment>
<dbReference type="AlphaFoldDB" id="A0A837RC61"/>
<dbReference type="Gene3D" id="3.40.630.30">
    <property type="match status" value="1"/>
</dbReference>
<dbReference type="RefSeq" id="WP_050338003.1">
    <property type="nucleotide sequence ID" value="NZ_AZCU01000007.1"/>
</dbReference>